<dbReference type="PANTHER" id="PTHR46796">
    <property type="entry name" value="HTH-TYPE TRANSCRIPTIONAL ACTIVATOR RHAS-RELATED"/>
    <property type="match status" value="1"/>
</dbReference>
<dbReference type="GO" id="GO:0043565">
    <property type="term" value="F:sequence-specific DNA binding"/>
    <property type="evidence" value="ECO:0007669"/>
    <property type="project" value="InterPro"/>
</dbReference>
<reference evidence="6 7" key="1">
    <citation type="journal article" date="2018" name="Arch. Microbiol.">
        <title>New insights into the metabolic potential of the phototrophic purple bacterium Rhodopila globiformis DSM 161(T) from its draft genome sequence and evidence for a vanadium-dependent nitrogenase.</title>
        <authorList>
            <person name="Imhoff J.F."/>
            <person name="Rahn T."/>
            <person name="Kunzel S."/>
            <person name="Neulinger S.C."/>
        </authorList>
    </citation>
    <scope>NUCLEOTIDE SEQUENCE [LARGE SCALE GENOMIC DNA]</scope>
    <source>
        <strain evidence="6 7">DSM 16996</strain>
    </source>
</reference>
<dbReference type="AlphaFoldDB" id="A0A2S6MXP7"/>
<evidence type="ECO:0000313" key="7">
    <source>
        <dbReference type="Proteomes" id="UP000239089"/>
    </source>
</evidence>
<sequence length="364" mass="38130">MWLEMDSQVSSVTALRGMLAGVFDLAAAPTGEGASVGFSARATNTYVLSRIEAPSIRLLRGADTILMSALDEFALLLVVSGTIQGRIGEGRFEARAGDVIVIDLAQTLDVTLAQGETRAETLVLWLSRGQMLAATPNENLLHGLVLAKSSPAGALVGAGLTLLAQAGQLPPREFDAVADGIVALMAKIIAPVLEQRACSGAQALASFVTIRRYIDKNLNSPTLNAARLANTFGLSRAALYRLFEPVGGVACYIRRARLGRAYQEIVSSEAAGGRIGPIAYGLGFKNLSAFNRLFRESFGVSPSEARRNGISRGEPIAAAERPAPGGDSLCLCLKRLGASGASHPGAAARAPSAAERMDWRPGSE</sequence>
<dbReference type="InterPro" id="IPR050204">
    <property type="entry name" value="AraC_XylS_family_regulators"/>
</dbReference>
<evidence type="ECO:0000256" key="4">
    <source>
        <dbReference type="SAM" id="MobiDB-lite"/>
    </source>
</evidence>
<name>A0A2S6MXP7_9HYPH</name>
<keyword evidence="2" id="KW-0238">DNA-binding</keyword>
<feature type="compositionally biased region" description="Basic and acidic residues" evidence="4">
    <location>
        <begin position="355"/>
        <end position="364"/>
    </location>
</feature>
<gene>
    <name evidence="6" type="ORF">CCR94_20810</name>
</gene>
<keyword evidence="7" id="KW-1185">Reference proteome</keyword>
<dbReference type="Gene3D" id="1.10.10.60">
    <property type="entry name" value="Homeodomain-like"/>
    <property type="match status" value="1"/>
</dbReference>
<protein>
    <recommendedName>
        <fullName evidence="5">HTH araC/xylS-type domain-containing protein</fullName>
    </recommendedName>
</protein>
<dbReference type="EMBL" id="NHSJ01000128">
    <property type="protein sequence ID" value="PPQ27119.1"/>
    <property type="molecule type" value="Genomic_DNA"/>
</dbReference>
<dbReference type="PANTHER" id="PTHR46796:SF6">
    <property type="entry name" value="ARAC SUBFAMILY"/>
    <property type="match status" value="1"/>
</dbReference>
<dbReference type="Proteomes" id="UP000239089">
    <property type="component" value="Unassembled WGS sequence"/>
</dbReference>
<dbReference type="SMART" id="SM00342">
    <property type="entry name" value="HTH_ARAC"/>
    <property type="match status" value="1"/>
</dbReference>
<dbReference type="InterPro" id="IPR009057">
    <property type="entry name" value="Homeodomain-like_sf"/>
</dbReference>
<feature type="compositionally biased region" description="Low complexity" evidence="4">
    <location>
        <begin position="340"/>
        <end position="354"/>
    </location>
</feature>
<evidence type="ECO:0000256" key="2">
    <source>
        <dbReference type="ARBA" id="ARBA00023125"/>
    </source>
</evidence>
<organism evidence="6 7">
    <name type="scientific">Rhodoblastus sphagnicola</name>
    <dbReference type="NCBI Taxonomy" id="333368"/>
    <lineage>
        <taxon>Bacteria</taxon>
        <taxon>Pseudomonadati</taxon>
        <taxon>Pseudomonadota</taxon>
        <taxon>Alphaproteobacteria</taxon>
        <taxon>Hyphomicrobiales</taxon>
        <taxon>Rhodoblastaceae</taxon>
        <taxon>Rhodoblastus</taxon>
    </lineage>
</organism>
<evidence type="ECO:0000256" key="3">
    <source>
        <dbReference type="ARBA" id="ARBA00023163"/>
    </source>
</evidence>
<comment type="caution">
    <text evidence="6">The sequence shown here is derived from an EMBL/GenBank/DDBJ whole genome shotgun (WGS) entry which is preliminary data.</text>
</comment>
<dbReference type="PRINTS" id="PR00032">
    <property type="entry name" value="HTHARAC"/>
</dbReference>
<keyword evidence="3" id="KW-0804">Transcription</keyword>
<dbReference type="PROSITE" id="PS01124">
    <property type="entry name" value="HTH_ARAC_FAMILY_2"/>
    <property type="match status" value="1"/>
</dbReference>
<dbReference type="GO" id="GO:0003700">
    <property type="term" value="F:DNA-binding transcription factor activity"/>
    <property type="evidence" value="ECO:0007669"/>
    <property type="project" value="InterPro"/>
</dbReference>
<keyword evidence="1" id="KW-0805">Transcription regulation</keyword>
<dbReference type="SUPFAM" id="SSF46689">
    <property type="entry name" value="Homeodomain-like"/>
    <property type="match status" value="1"/>
</dbReference>
<feature type="region of interest" description="Disordered" evidence="4">
    <location>
        <begin position="340"/>
        <end position="364"/>
    </location>
</feature>
<dbReference type="InterPro" id="IPR020449">
    <property type="entry name" value="Tscrpt_reg_AraC-type_HTH"/>
</dbReference>
<accession>A0A2S6MXP7</accession>
<feature type="domain" description="HTH araC/xylS-type" evidence="5">
    <location>
        <begin position="208"/>
        <end position="308"/>
    </location>
</feature>
<evidence type="ECO:0000256" key="1">
    <source>
        <dbReference type="ARBA" id="ARBA00023015"/>
    </source>
</evidence>
<dbReference type="InterPro" id="IPR035418">
    <property type="entry name" value="AraC-bd_2"/>
</dbReference>
<evidence type="ECO:0000259" key="5">
    <source>
        <dbReference type="PROSITE" id="PS01124"/>
    </source>
</evidence>
<dbReference type="Pfam" id="PF12833">
    <property type="entry name" value="HTH_18"/>
    <property type="match status" value="1"/>
</dbReference>
<dbReference type="Pfam" id="PF14525">
    <property type="entry name" value="AraC_binding_2"/>
    <property type="match status" value="1"/>
</dbReference>
<dbReference type="InterPro" id="IPR018060">
    <property type="entry name" value="HTH_AraC"/>
</dbReference>
<evidence type="ECO:0000313" key="6">
    <source>
        <dbReference type="EMBL" id="PPQ27119.1"/>
    </source>
</evidence>
<proteinExistence type="predicted"/>